<accession>I0H2Q5</accession>
<evidence type="ECO:0000256" key="1">
    <source>
        <dbReference type="SAM" id="Coils"/>
    </source>
</evidence>
<dbReference type="eggNOG" id="COG0419">
    <property type="taxonomic scope" value="Bacteria"/>
</dbReference>
<dbReference type="PATRIC" id="fig|512565.3.peg.2073"/>
<dbReference type="EMBL" id="AP012319">
    <property type="protein sequence ID" value="BAL87292.1"/>
    <property type="molecule type" value="Genomic_DNA"/>
</dbReference>
<gene>
    <name evidence="4" type="ordered locus">AMIS_20720</name>
</gene>
<dbReference type="OrthoDB" id="3765294at2"/>
<dbReference type="STRING" id="512565.AMIS_20720"/>
<evidence type="ECO:0000313" key="5">
    <source>
        <dbReference type="Proteomes" id="UP000007882"/>
    </source>
</evidence>
<sequence>MTSPVSSGEVSVEIIADARRLAKDLKDKVEAAFRDLDPARAIRDAITQSGPVQVPVTADTNGVQGLGQRLRAAVSSAVQGVKASVPVDADTSRLPEQVRAAAARAGQGADVHVDVEVDVDTDKPSRALSGIGRMLSGAIPGVSALKGAFNGLGDAISRGAGQAVQLGSSLSGALSSASGPVGIIVGLVAGAVAAMAALSAAAVAAVPAITAVAGAAAAIPGALAGVGAVIGTLGLGFKGIGEAFKDTGGGGGGGGGAVNQARQIAAAARQVEAARRGIAAANRQVEASERSLAAAERNYAEAQLRVVEAQKRVTDAQKAINQARKDAAENIEDLNRALRGAQLSEKEAALGVTDALRELEAARVTGNLPDIQRAELAYQRAQLALEEAKDTAGDLGEATDEANRKGVEGSDEVQDAYRDQEEALKGVRDAQLGVIDAQDSLASAQDGVKAALDGVKSATDGLKSAQDSLAQSQQKVASGGGGVAKEVTKLAPAAQKFVNAIKALKPAFDDLRLDVQQRLFQGLDRTVTNLGNAWIPRLKTTLGAYADTFNGFFKDLGSQLSTTEFMDNIQAAAEGFRQGLEPLLDAVANKLVPAFGRLAKASAPFLKELGEGLAEIVTRFSDWVEQGERSGGLEDFFERASQALREIFAIGNTVASIIGSIFEIITGSQATNPGESPLEKFRIGLQKVADYLANPQNQQKIQDFIGKVQAAISEGIELGNKITGLYEQIRSAFSSDESESLGADIAAGIVTGFLAGIVAQGPIVKAVVKAAFNGVISAVKNLFGIKSPSTVFASIGADVVRGFLNGISNLLGSLRSRAEQLKTTVTNAVAGAGSWLAGTGRNAVGGLMSGISNRLGDLRSRAGQLRSQVTGAVSNASSWLVSAGRNVVRGLWNGIAELSSWLWNRVANFAQNYVTNAIQAALGINSPSKEAAKLGRGVPEGLALGIDADAGLVQAAAERLAASALPQIDDAAMGLGFDADAAITRSLAVADSRTLEARWVSGATGDQVLDAFRNLIKFSYRGDPQLAFGS</sequence>
<reference evidence="4 5" key="1">
    <citation type="submission" date="2012-02" db="EMBL/GenBank/DDBJ databases">
        <title>Complete genome sequence of Actinoplanes missouriensis 431 (= NBRC 102363).</title>
        <authorList>
            <person name="Ohnishi Y."/>
            <person name="Ishikawa J."/>
            <person name="Sekine M."/>
            <person name="Hosoyama A."/>
            <person name="Harada T."/>
            <person name="Narita H."/>
            <person name="Hata T."/>
            <person name="Konno Y."/>
            <person name="Tutikane K."/>
            <person name="Fujita N."/>
            <person name="Horinouchi S."/>
            <person name="Hayakawa M."/>
        </authorList>
    </citation>
    <scope>NUCLEOTIDE SEQUENCE [LARGE SCALE GENOMIC DNA]</scope>
    <source>
        <strain evidence="5">ATCC 14538 / DSM 43046 / CBS 188.64 / JCM 3121 / NBRC 102363 / NCIMB 12654 / NRRL B-3342 / UNCC 431</strain>
    </source>
</reference>
<keyword evidence="5" id="KW-1185">Reference proteome</keyword>
<keyword evidence="1" id="KW-0175">Coiled coil</keyword>
<dbReference type="RefSeq" id="WP_014442187.1">
    <property type="nucleotide sequence ID" value="NC_017093.1"/>
</dbReference>
<evidence type="ECO:0000256" key="2">
    <source>
        <dbReference type="SAM" id="MobiDB-lite"/>
    </source>
</evidence>
<keyword evidence="3" id="KW-1133">Transmembrane helix</keyword>
<feature type="transmembrane region" description="Helical" evidence="3">
    <location>
        <begin position="212"/>
        <end position="235"/>
    </location>
</feature>
<feature type="transmembrane region" description="Helical" evidence="3">
    <location>
        <begin position="181"/>
        <end position="206"/>
    </location>
</feature>
<dbReference type="HOGENOM" id="CLU_294357_0_0_11"/>
<keyword evidence="3" id="KW-0812">Transmembrane</keyword>
<dbReference type="Gene3D" id="1.20.1600.10">
    <property type="entry name" value="Outer membrane efflux proteins (OEP)"/>
    <property type="match status" value="1"/>
</dbReference>
<dbReference type="eggNOG" id="COG1196">
    <property type="taxonomic scope" value="Bacteria"/>
</dbReference>
<dbReference type="AlphaFoldDB" id="I0H2Q5"/>
<dbReference type="Proteomes" id="UP000007882">
    <property type="component" value="Chromosome"/>
</dbReference>
<dbReference type="KEGG" id="ams:AMIS_20720"/>
<proteinExistence type="predicted"/>
<keyword evidence="3" id="KW-0472">Membrane</keyword>
<evidence type="ECO:0000256" key="3">
    <source>
        <dbReference type="SAM" id="Phobius"/>
    </source>
</evidence>
<organism evidence="4 5">
    <name type="scientific">Actinoplanes missouriensis (strain ATCC 14538 / DSM 43046 / CBS 188.64 / JCM 3121 / NBRC 102363 / NCIMB 12654 / NRRL B-3342 / UNCC 431)</name>
    <dbReference type="NCBI Taxonomy" id="512565"/>
    <lineage>
        <taxon>Bacteria</taxon>
        <taxon>Bacillati</taxon>
        <taxon>Actinomycetota</taxon>
        <taxon>Actinomycetes</taxon>
        <taxon>Micromonosporales</taxon>
        <taxon>Micromonosporaceae</taxon>
        <taxon>Actinoplanes</taxon>
    </lineage>
</organism>
<name>I0H2Q5_ACTM4</name>
<evidence type="ECO:0000313" key="4">
    <source>
        <dbReference type="EMBL" id="BAL87292.1"/>
    </source>
</evidence>
<dbReference type="eggNOG" id="COG5412">
    <property type="taxonomic scope" value="Bacteria"/>
</dbReference>
<feature type="coiled-coil region" evidence="1">
    <location>
        <begin position="264"/>
        <end position="344"/>
    </location>
</feature>
<protein>
    <submittedName>
        <fullName evidence="4">Uncharacterized protein</fullName>
    </submittedName>
</protein>
<feature type="region of interest" description="Disordered" evidence="2">
    <location>
        <begin position="389"/>
        <end position="413"/>
    </location>
</feature>